<name>A0A164TPW4_DAUCS</name>
<dbReference type="AlphaFoldDB" id="A0A164TPW4"/>
<comment type="caution">
    <text evidence="1">The sequence shown here is derived from an EMBL/GenBank/DDBJ whole genome shotgun (WGS) entry which is preliminary data.</text>
</comment>
<organism evidence="1">
    <name type="scientific">Daucus carota subsp. sativus</name>
    <name type="common">Carrot</name>
    <dbReference type="NCBI Taxonomy" id="79200"/>
    <lineage>
        <taxon>Eukaryota</taxon>
        <taxon>Viridiplantae</taxon>
        <taxon>Streptophyta</taxon>
        <taxon>Embryophyta</taxon>
        <taxon>Tracheophyta</taxon>
        <taxon>Spermatophyta</taxon>
        <taxon>Magnoliopsida</taxon>
        <taxon>eudicotyledons</taxon>
        <taxon>Gunneridae</taxon>
        <taxon>Pentapetalae</taxon>
        <taxon>asterids</taxon>
        <taxon>campanulids</taxon>
        <taxon>Apiales</taxon>
        <taxon>Apiaceae</taxon>
        <taxon>Apioideae</taxon>
        <taxon>Scandiceae</taxon>
        <taxon>Daucinae</taxon>
        <taxon>Daucus</taxon>
        <taxon>Daucus sect. Daucus</taxon>
    </lineage>
</organism>
<dbReference type="EMBL" id="LNRQ01000007">
    <property type="protein sequence ID" value="KZM87808.1"/>
    <property type="molecule type" value="Genomic_DNA"/>
</dbReference>
<evidence type="ECO:0000313" key="1">
    <source>
        <dbReference type="EMBL" id="KZM87808.1"/>
    </source>
</evidence>
<reference evidence="1" key="1">
    <citation type="journal article" date="2016" name="Nat. Genet.">
        <title>A high-quality carrot genome assembly provides new insights into carotenoid accumulation and asterid genome evolution.</title>
        <authorList>
            <person name="Iorizzo M."/>
            <person name="Ellison S."/>
            <person name="Senalik D."/>
            <person name="Zeng P."/>
            <person name="Satapoomin P."/>
            <person name="Huang J."/>
            <person name="Bowman M."/>
            <person name="Iovene M."/>
            <person name="Sanseverino W."/>
            <person name="Cavagnaro P."/>
            <person name="Yildiz M."/>
            <person name="Macko-Podgorni A."/>
            <person name="Moranska E."/>
            <person name="Grzebelus E."/>
            <person name="Grzebelus D."/>
            <person name="Ashrafi H."/>
            <person name="Zheng Z."/>
            <person name="Cheng S."/>
            <person name="Spooner D."/>
            <person name="Van Deynze A."/>
            <person name="Simon P."/>
        </authorList>
    </citation>
    <scope>NUCLEOTIDE SEQUENCE [LARGE SCALE GENOMIC DNA]</scope>
    <source>
        <tissue evidence="1">Leaf</tissue>
    </source>
</reference>
<protein>
    <submittedName>
        <fullName evidence="1">Uncharacterized protein</fullName>
    </submittedName>
</protein>
<gene>
    <name evidence="1" type="ORF">DCAR_024909</name>
</gene>
<accession>A0A164TPW4</accession>
<sequence>MVVAEVVPRGWHLDGSTRHSCYAATYSVPARASWTTCTRVTDSNTQLRDEW</sequence>
<dbReference type="Gramene" id="KZM87808">
    <property type="protein sequence ID" value="KZM87808"/>
    <property type="gene ID" value="DCAR_024909"/>
</dbReference>
<proteinExistence type="predicted"/>